<dbReference type="EMBL" id="LAZR01005180">
    <property type="protein sequence ID" value="KKN02141.1"/>
    <property type="molecule type" value="Genomic_DNA"/>
</dbReference>
<evidence type="ECO:0000313" key="4">
    <source>
        <dbReference type="EMBL" id="KKN02141.1"/>
    </source>
</evidence>
<feature type="domain" description="Prenyltransferase alpha-alpha toroid" evidence="3">
    <location>
        <begin position="172"/>
        <end position="231"/>
    </location>
</feature>
<keyword evidence="2" id="KW-0812">Transmembrane</keyword>
<gene>
    <name evidence="4" type="ORF">LCGC14_1120680</name>
</gene>
<dbReference type="AlphaFoldDB" id="A0A0F9PM69"/>
<sequence length="360" mass="40807">MKRNFYRNVVIVILISFFTLSIIPNVLGKTRSTYLTDFLHQTEIQSEGFKNGISQEDTISPEATTYALEILSISHDIDLQINLEDDLQEMFETDNIILYNLYFLLKSLNLLDYSIGGSLKNSTLNFMKATQQFGGGFSFSNTTSSASLSSTYFAYQIYSLLEELFPNETLHKNWILDNNNSDGGYGGNSSLSSTLLNTYYALSLLDEMNSVNELANKSQTLVYLNSFLSNDSADIKNFGGYVPDLITKITLLSSTYYCIISLSILEESFPNKDLTINWILSRQSFQDGGFADFIDGTYQLGSSVISSYYAYSTLIELNAKGRLDSQIWMVEFNYWILLIIFVFIAVIAGVGIYIWRRRRI</sequence>
<keyword evidence="2" id="KW-1133">Transmembrane helix</keyword>
<evidence type="ECO:0000259" key="3">
    <source>
        <dbReference type="Pfam" id="PF00432"/>
    </source>
</evidence>
<feature type="domain" description="Prenyltransferase alpha-alpha toroid" evidence="3">
    <location>
        <begin position="88"/>
        <end position="163"/>
    </location>
</feature>
<reference evidence="4" key="1">
    <citation type="journal article" date="2015" name="Nature">
        <title>Complex archaea that bridge the gap between prokaryotes and eukaryotes.</title>
        <authorList>
            <person name="Spang A."/>
            <person name="Saw J.H."/>
            <person name="Jorgensen S.L."/>
            <person name="Zaremba-Niedzwiedzka K."/>
            <person name="Martijn J."/>
            <person name="Lind A.E."/>
            <person name="van Eijk R."/>
            <person name="Schleper C."/>
            <person name="Guy L."/>
            <person name="Ettema T.J."/>
        </authorList>
    </citation>
    <scope>NUCLEOTIDE SEQUENCE</scope>
</reference>
<comment type="caution">
    <text evidence="4">The sequence shown here is derived from an EMBL/GenBank/DDBJ whole genome shotgun (WGS) entry which is preliminary data.</text>
</comment>
<dbReference type="Gene3D" id="1.50.10.20">
    <property type="match status" value="2"/>
</dbReference>
<keyword evidence="2" id="KW-0472">Membrane</keyword>
<name>A0A0F9PM69_9ZZZZ</name>
<dbReference type="GO" id="GO:0003824">
    <property type="term" value="F:catalytic activity"/>
    <property type="evidence" value="ECO:0007669"/>
    <property type="project" value="InterPro"/>
</dbReference>
<dbReference type="InterPro" id="IPR008930">
    <property type="entry name" value="Terpenoid_cyclase/PrenylTrfase"/>
</dbReference>
<keyword evidence="1" id="KW-0677">Repeat</keyword>
<feature type="domain" description="Prenyltransferase alpha-alpha toroid" evidence="3">
    <location>
        <begin position="252"/>
        <end position="318"/>
    </location>
</feature>
<protein>
    <recommendedName>
        <fullName evidence="3">Prenyltransferase alpha-alpha toroid domain-containing protein</fullName>
    </recommendedName>
</protein>
<organism evidence="4">
    <name type="scientific">marine sediment metagenome</name>
    <dbReference type="NCBI Taxonomy" id="412755"/>
    <lineage>
        <taxon>unclassified sequences</taxon>
        <taxon>metagenomes</taxon>
        <taxon>ecological metagenomes</taxon>
    </lineage>
</organism>
<dbReference type="InterPro" id="IPR001330">
    <property type="entry name" value="Prenyltrans"/>
</dbReference>
<proteinExistence type="predicted"/>
<evidence type="ECO:0000256" key="1">
    <source>
        <dbReference type="ARBA" id="ARBA00022737"/>
    </source>
</evidence>
<dbReference type="CDD" id="cd00688">
    <property type="entry name" value="ISOPREN_C2_like"/>
    <property type="match status" value="1"/>
</dbReference>
<dbReference type="SUPFAM" id="SSF48239">
    <property type="entry name" value="Terpenoid cyclases/Protein prenyltransferases"/>
    <property type="match status" value="1"/>
</dbReference>
<accession>A0A0F9PM69</accession>
<dbReference type="Pfam" id="PF00432">
    <property type="entry name" value="Prenyltrans"/>
    <property type="match status" value="3"/>
</dbReference>
<evidence type="ECO:0000256" key="2">
    <source>
        <dbReference type="SAM" id="Phobius"/>
    </source>
</evidence>
<feature type="transmembrane region" description="Helical" evidence="2">
    <location>
        <begin position="332"/>
        <end position="355"/>
    </location>
</feature>